<evidence type="ECO:0000256" key="1">
    <source>
        <dbReference type="SAM" id="MobiDB-lite"/>
    </source>
</evidence>
<evidence type="ECO:0000313" key="2">
    <source>
        <dbReference type="EMBL" id="KAK5881512.1"/>
    </source>
</evidence>
<keyword evidence="3" id="KW-1185">Reference proteome</keyword>
<feature type="compositionally biased region" description="Basic residues" evidence="1">
    <location>
        <begin position="32"/>
        <end position="41"/>
    </location>
</feature>
<gene>
    <name evidence="2" type="ORF">CesoFtcFv8_022298</name>
</gene>
<dbReference type="EMBL" id="JAULUE010002063">
    <property type="protein sequence ID" value="KAK5881512.1"/>
    <property type="molecule type" value="Genomic_DNA"/>
</dbReference>
<organism evidence="2 3">
    <name type="scientific">Champsocephalus esox</name>
    <name type="common">pike icefish</name>
    <dbReference type="NCBI Taxonomy" id="159716"/>
    <lineage>
        <taxon>Eukaryota</taxon>
        <taxon>Metazoa</taxon>
        <taxon>Chordata</taxon>
        <taxon>Craniata</taxon>
        <taxon>Vertebrata</taxon>
        <taxon>Euteleostomi</taxon>
        <taxon>Actinopterygii</taxon>
        <taxon>Neopterygii</taxon>
        <taxon>Teleostei</taxon>
        <taxon>Neoteleostei</taxon>
        <taxon>Acanthomorphata</taxon>
        <taxon>Eupercaria</taxon>
        <taxon>Perciformes</taxon>
        <taxon>Notothenioidei</taxon>
        <taxon>Channichthyidae</taxon>
        <taxon>Champsocephalus</taxon>
    </lineage>
</organism>
<protein>
    <submittedName>
        <fullName evidence="2">Uncharacterized protein</fullName>
    </submittedName>
</protein>
<accession>A0AAN8GK49</accession>
<feature type="compositionally biased region" description="Basic and acidic residues" evidence="1">
    <location>
        <begin position="77"/>
        <end position="124"/>
    </location>
</feature>
<reference evidence="2 3" key="1">
    <citation type="journal article" date="2023" name="Mol. Biol. Evol.">
        <title>Genomics of Secondarily Temperate Adaptation in the Only Non-Antarctic Icefish.</title>
        <authorList>
            <person name="Rivera-Colon A.G."/>
            <person name="Rayamajhi N."/>
            <person name="Minhas B.F."/>
            <person name="Madrigal G."/>
            <person name="Bilyk K.T."/>
            <person name="Yoon V."/>
            <person name="Hune M."/>
            <person name="Gregory S."/>
            <person name="Cheng C.H.C."/>
            <person name="Catchen J.M."/>
        </authorList>
    </citation>
    <scope>NUCLEOTIDE SEQUENCE [LARGE SCALE GENOMIC DNA]</scope>
    <source>
        <strain evidence="2">JC2023a</strain>
    </source>
</reference>
<feature type="compositionally biased region" description="Basic and acidic residues" evidence="1">
    <location>
        <begin position="136"/>
        <end position="149"/>
    </location>
</feature>
<evidence type="ECO:0000313" key="3">
    <source>
        <dbReference type="Proteomes" id="UP001335648"/>
    </source>
</evidence>
<feature type="compositionally biased region" description="Basic and acidic residues" evidence="1">
    <location>
        <begin position="11"/>
        <end position="31"/>
    </location>
</feature>
<feature type="compositionally biased region" description="Acidic residues" evidence="1">
    <location>
        <begin position="1"/>
        <end position="10"/>
    </location>
</feature>
<dbReference type="Proteomes" id="UP001335648">
    <property type="component" value="Unassembled WGS sequence"/>
</dbReference>
<comment type="caution">
    <text evidence="2">The sequence shown here is derived from an EMBL/GenBank/DDBJ whole genome shotgun (WGS) entry which is preliminary data.</text>
</comment>
<feature type="compositionally biased region" description="Low complexity" evidence="1">
    <location>
        <begin position="63"/>
        <end position="76"/>
    </location>
</feature>
<name>A0AAN8GK49_9TELE</name>
<feature type="compositionally biased region" description="Basic and acidic residues" evidence="1">
    <location>
        <begin position="42"/>
        <end position="57"/>
    </location>
</feature>
<sequence>MENAEVEEEERLTAERGEKADQMELENEKRKEKVIKKKTLKERKGESERLEDLKTGEEPPAPATADAAATAGSVKAGEGKEKAAEKEGIKVFSLKERREEREQKTKEEEKQNPEERPSGRKQKSDGVNPEMGSGGEKADGKNRDKDEVL</sequence>
<dbReference type="AlphaFoldDB" id="A0AAN8GK49"/>
<proteinExistence type="predicted"/>
<feature type="region of interest" description="Disordered" evidence="1">
    <location>
        <begin position="1"/>
        <end position="149"/>
    </location>
</feature>